<organism evidence="1 2">
    <name type="scientific">Setaria viridis</name>
    <name type="common">Green bristlegrass</name>
    <name type="synonym">Setaria italica subsp. viridis</name>
    <dbReference type="NCBI Taxonomy" id="4556"/>
    <lineage>
        <taxon>Eukaryota</taxon>
        <taxon>Viridiplantae</taxon>
        <taxon>Streptophyta</taxon>
        <taxon>Embryophyta</taxon>
        <taxon>Tracheophyta</taxon>
        <taxon>Spermatophyta</taxon>
        <taxon>Magnoliopsida</taxon>
        <taxon>Liliopsida</taxon>
        <taxon>Poales</taxon>
        <taxon>Poaceae</taxon>
        <taxon>PACMAD clade</taxon>
        <taxon>Panicoideae</taxon>
        <taxon>Panicodae</taxon>
        <taxon>Paniceae</taxon>
        <taxon>Cenchrinae</taxon>
        <taxon>Setaria</taxon>
    </lineage>
</organism>
<dbReference type="AlphaFoldDB" id="A0A4U6W7S3"/>
<dbReference type="Gramene" id="TKW37925">
    <property type="protein sequence ID" value="TKW37925"/>
    <property type="gene ID" value="SEVIR_1G081066v2"/>
</dbReference>
<proteinExistence type="predicted"/>
<evidence type="ECO:0000313" key="1">
    <source>
        <dbReference type="EMBL" id="TKW37925.1"/>
    </source>
</evidence>
<reference evidence="1" key="1">
    <citation type="submission" date="2019-03" db="EMBL/GenBank/DDBJ databases">
        <title>WGS assembly of Setaria viridis.</title>
        <authorList>
            <person name="Huang P."/>
            <person name="Jenkins J."/>
            <person name="Grimwood J."/>
            <person name="Barry K."/>
            <person name="Healey A."/>
            <person name="Mamidi S."/>
            <person name="Sreedasyam A."/>
            <person name="Shu S."/>
            <person name="Feldman M."/>
            <person name="Wu J."/>
            <person name="Yu Y."/>
            <person name="Chen C."/>
            <person name="Johnson J."/>
            <person name="Rokhsar D."/>
            <person name="Baxter I."/>
            <person name="Schmutz J."/>
            <person name="Brutnell T."/>
            <person name="Kellogg E."/>
        </authorList>
    </citation>
    <scope>NUCLEOTIDE SEQUENCE [LARGE SCALE GENOMIC DNA]</scope>
</reference>
<accession>A0A4U6W7S3</accession>
<keyword evidence="2" id="KW-1185">Reference proteome</keyword>
<dbReference type="Proteomes" id="UP000298652">
    <property type="component" value="Chromosome 1"/>
</dbReference>
<protein>
    <submittedName>
        <fullName evidence="1">Uncharacterized protein</fullName>
    </submittedName>
</protein>
<sequence length="36" mass="4103">MPFQVKLFICQAFQDSRQNSTLPLAMAMMTTIGEPR</sequence>
<evidence type="ECO:0000313" key="2">
    <source>
        <dbReference type="Proteomes" id="UP000298652"/>
    </source>
</evidence>
<gene>
    <name evidence="1" type="ORF">SEVIR_1G081066v2</name>
</gene>
<dbReference type="EMBL" id="CM016552">
    <property type="protein sequence ID" value="TKW37925.1"/>
    <property type="molecule type" value="Genomic_DNA"/>
</dbReference>
<name>A0A4U6W7S3_SETVI</name>